<evidence type="ECO:0000256" key="1">
    <source>
        <dbReference type="SAM" id="Phobius"/>
    </source>
</evidence>
<accession>A0A5N6MSI2</accession>
<dbReference type="EMBL" id="VTFX01000001">
    <property type="protein sequence ID" value="KAD4060149.1"/>
    <property type="molecule type" value="Genomic_DNA"/>
</dbReference>
<keyword evidence="4" id="KW-1185">Reference proteome</keyword>
<protein>
    <recommendedName>
        <fullName evidence="2">TadE-like domain-containing protein</fullName>
    </recommendedName>
</protein>
<reference evidence="3 4" key="1">
    <citation type="submission" date="2019-08" db="EMBL/GenBank/DDBJ databases">
        <title>Arthrobacter sp. nov., isolated from plateau pika and Tibetan wild ass.</title>
        <authorList>
            <person name="Ge Y."/>
        </authorList>
    </citation>
    <scope>NUCLEOTIDE SEQUENCE [LARGE SCALE GENOMIC DNA]</scope>
    <source>
        <strain evidence="3 4">785</strain>
    </source>
</reference>
<organism evidence="3 4">
    <name type="scientific">Arthrobacter yangruifuii</name>
    <dbReference type="NCBI Taxonomy" id="2606616"/>
    <lineage>
        <taxon>Bacteria</taxon>
        <taxon>Bacillati</taxon>
        <taxon>Actinomycetota</taxon>
        <taxon>Actinomycetes</taxon>
        <taxon>Micrococcales</taxon>
        <taxon>Micrococcaceae</taxon>
        <taxon>Arthrobacter</taxon>
    </lineage>
</organism>
<dbReference type="Proteomes" id="UP000326852">
    <property type="component" value="Unassembled WGS sequence"/>
</dbReference>
<dbReference type="Pfam" id="PF07811">
    <property type="entry name" value="TadE"/>
    <property type="match status" value="1"/>
</dbReference>
<comment type="caution">
    <text evidence="3">The sequence shown here is derived from an EMBL/GenBank/DDBJ whole genome shotgun (WGS) entry which is preliminary data.</text>
</comment>
<keyword evidence="1" id="KW-1133">Transmembrane helix</keyword>
<feature type="domain" description="TadE-like" evidence="2">
    <location>
        <begin position="23"/>
        <end position="65"/>
    </location>
</feature>
<proteinExistence type="predicted"/>
<dbReference type="RefSeq" id="WP_152271368.1">
    <property type="nucleotide sequence ID" value="NZ_VTFX01000001.1"/>
</dbReference>
<evidence type="ECO:0000313" key="3">
    <source>
        <dbReference type="EMBL" id="KAD4060149.1"/>
    </source>
</evidence>
<name>A0A5N6MSI2_9MICC</name>
<dbReference type="InterPro" id="IPR012495">
    <property type="entry name" value="TadE-like_dom"/>
</dbReference>
<dbReference type="NCBIfam" id="NF041390">
    <property type="entry name" value="TadE_Rv3655c"/>
    <property type="match status" value="1"/>
</dbReference>
<keyword evidence="1" id="KW-0812">Transmembrane</keyword>
<sequence length="139" mass="14093">MTSGICARTPAAEGNRQGTRDRGAVTAEFAVALPAIVLVLVGGLTGISAGVTQLRLEEAARAAARELMRADPAAAEAAVERLAGTSAHLILSEEGQWTAVEVRSSLSLPVLSLLPLELSAGAVAFPGDGGRPDGVQPAR</sequence>
<evidence type="ECO:0000313" key="4">
    <source>
        <dbReference type="Proteomes" id="UP000326852"/>
    </source>
</evidence>
<feature type="transmembrane region" description="Helical" evidence="1">
    <location>
        <begin position="29"/>
        <end position="51"/>
    </location>
</feature>
<dbReference type="InterPro" id="IPR049790">
    <property type="entry name" value="Rv3655c/TadE"/>
</dbReference>
<keyword evidence="1" id="KW-0472">Membrane</keyword>
<evidence type="ECO:0000259" key="2">
    <source>
        <dbReference type="Pfam" id="PF07811"/>
    </source>
</evidence>
<dbReference type="AlphaFoldDB" id="A0A5N6MSI2"/>
<gene>
    <name evidence="3" type="ORF">GD627_03575</name>
</gene>